<feature type="region of interest" description="Disordered" evidence="1">
    <location>
        <begin position="78"/>
        <end position="122"/>
    </location>
</feature>
<name>A0ABV0WZP0_9TELE</name>
<evidence type="ECO:0000256" key="1">
    <source>
        <dbReference type="SAM" id="MobiDB-lite"/>
    </source>
</evidence>
<comment type="caution">
    <text evidence="2">The sequence shown here is derived from an EMBL/GenBank/DDBJ whole genome shotgun (WGS) entry which is preliminary data.</text>
</comment>
<proteinExistence type="predicted"/>
<gene>
    <name evidence="2" type="ORF">XENORESO_020691</name>
</gene>
<sequence>MFIQSFYFYFKFLIICPFCFSFFFLCLHSNTVFSYCGRCLCRKLRSDSPSDGAYWMEPSNYTVPYTCPACQKLEQDEFNQQSQLQQEPQHQCAAPLQQPPSSQHHLQLEQSQPPAHFETLIT</sequence>
<evidence type="ECO:0000313" key="2">
    <source>
        <dbReference type="EMBL" id="MEQ2275102.1"/>
    </source>
</evidence>
<accession>A0ABV0WZP0</accession>
<organism evidence="2 3">
    <name type="scientific">Xenotaenia resolanae</name>
    <dbReference type="NCBI Taxonomy" id="208358"/>
    <lineage>
        <taxon>Eukaryota</taxon>
        <taxon>Metazoa</taxon>
        <taxon>Chordata</taxon>
        <taxon>Craniata</taxon>
        <taxon>Vertebrata</taxon>
        <taxon>Euteleostomi</taxon>
        <taxon>Actinopterygii</taxon>
        <taxon>Neopterygii</taxon>
        <taxon>Teleostei</taxon>
        <taxon>Neoteleostei</taxon>
        <taxon>Acanthomorphata</taxon>
        <taxon>Ovalentaria</taxon>
        <taxon>Atherinomorphae</taxon>
        <taxon>Cyprinodontiformes</taxon>
        <taxon>Goodeidae</taxon>
        <taxon>Xenotaenia</taxon>
    </lineage>
</organism>
<dbReference type="Proteomes" id="UP001444071">
    <property type="component" value="Unassembled WGS sequence"/>
</dbReference>
<feature type="compositionally biased region" description="Low complexity" evidence="1">
    <location>
        <begin position="100"/>
        <end position="114"/>
    </location>
</feature>
<dbReference type="EMBL" id="JAHRIM010080895">
    <property type="protein sequence ID" value="MEQ2275102.1"/>
    <property type="molecule type" value="Genomic_DNA"/>
</dbReference>
<keyword evidence="3" id="KW-1185">Reference proteome</keyword>
<evidence type="ECO:0000313" key="3">
    <source>
        <dbReference type="Proteomes" id="UP001444071"/>
    </source>
</evidence>
<protein>
    <submittedName>
        <fullName evidence="2">Uncharacterized protein</fullName>
    </submittedName>
</protein>
<feature type="compositionally biased region" description="Low complexity" evidence="1">
    <location>
        <begin position="78"/>
        <end position="91"/>
    </location>
</feature>
<reference evidence="2 3" key="1">
    <citation type="submission" date="2021-06" db="EMBL/GenBank/DDBJ databases">
        <authorList>
            <person name="Palmer J.M."/>
        </authorList>
    </citation>
    <scope>NUCLEOTIDE SEQUENCE [LARGE SCALE GENOMIC DNA]</scope>
    <source>
        <strain evidence="2 3">XR_2019</strain>
        <tissue evidence="2">Muscle</tissue>
    </source>
</reference>